<sequence>MGDKIRALYHIYFFLITLIIITAEASAAPAYRLNAEYWFANDTDSEFQSITALGADLILNRKNDDRITAKFGEHHFSDKTGDKDFTFGSVWAGKTLSDIFRLEGSISPYFSSFWSPVFWSDSLIITPSRQYRFELSNARNLVDNMGSVRNKYFFDSYGISADWVISPEITLVGAYVYEHISDGNDKSIEIGKVLYSPESYKWLNLGLFVRNFNNDFTSPFYYSPERYTETLGIMTISQPLFNDKFAIKFNGGAGYRWTNFDNRFTGNANVRFKGWFDNHWGIDLSGGYLDHGGTGAYQRWYGSVALLYAF</sequence>
<dbReference type="AlphaFoldDB" id="A0A2U3QEQ5"/>
<name>A0A2U3QEQ5_9BACT</name>
<accession>A0A2U3QEQ5</accession>
<evidence type="ECO:0000313" key="2">
    <source>
        <dbReference type="Proteomes" id="UP000245125"/>
    </source>
</evidence>
<dbReference type="EMBL" id="OUUY01000030">
    <property type="protein sequence ID" value="SPP99864.1"/>
    <property type="molecule type" value="Genomic_DNA"/>
</dbReference>
<dbReference type="OrthoDB" id="7061247at2"/>
<reference evidence="2" key="1">
    <citation type="submission" date="2018-03" db="EMBL/GenBank/DDBJ databases">
        <authorList>
            <person name="Zecchin S."/>
        </authorList>
    </citation>
    <scope>NUCLEOTIDE SEQUENCE [LARGE SCALE GENOMIC DNA]</scope>
</reference>
<dbReference type="Proteomes" id="UP000245125">
    <property type="component" value="Unassembled WGS sequence"/>
</dbReference>
<protein>
    <submittedName>
        <fullName evidence="1">Uncharacterized protein</fullName>
    </submittedName>
</protein>
<evidence type="ECO:0000313" key="1">
    <source>
        <dbReference type="EMBL" id="SPP99864.1"/>
    </source>
</evidence>
<proteinExistence type="predicted"/>
<organism evidence="1 2">
    <name type="scientific">Candidatus Sulfobium mesophilum</name>
    <dbReference type="NCBI Taxonomy" id="2016548"/>
    <lineage>
        <taxon>Bacteria</taxon>
        <taxon>Pseudomonadati</taxon>
        <taxon>Nitrospirota</taxon>
        <taxon>Nitrospiria</taxon>
        <taxon>Nitrospirales</taxon>
        <taxon>Nitrospiraceae</taxon>
        <taxon>Candidatus Sulfobium</taxon>
    </lineage>
</organism>
<keyword evidence="2" id="KW-1185">Reference proteome</keyword>
<gene>
    <name evidence="1" type="ORF">NBG4_1250003</name>
</gene>